<dbReference type="InterPro" id="IPR045093">
    <property type="entry name" value="Cullin"/>
</dbReference>
<dbReference type="PROSITE" id="PS51697">
    <property type="entry name" value="ALOG"/>
    <property type="match status" value="1"/>
</dbReference>
<name>A0A1D6GJM0_MAIZE</name>
<dbReference type="AlphaFoldDB" id="A0A1D6GJM0"/>
<evidence type="ECO:0000313" key="3">
    <source>
        <dbReference type="EMBL" id="AQK63559.1"/>
    </source>
</evidence>
<proteinExistence type="inferred from homology"/>
<dbReference type="EMBL" id="CM000781">
    <property type="protein sequence ID" value="AQK63559.1"/>
    <property type="molecule type" value="Genomic_DNA"/>
</dbReference>
<dbReference type="SUPFAM" id="SSF74788">
    <property type="entry name" value="Cullin repeat-like"/>
    <property type="match status" value="1"/>
</dbReference>
<dbReference type="InParanoid" id="A0A1D6GJM0"/>
<dbReference type="Gene3D" id="3.40.50.450">
    <property type="match status" value="1"/>
</dbReference>
<accession>A0A1D6GJM0</accession>
<protein>
    <submittedName>
        <fullName evidence="3">Pyrophosphate--fructose 6-phosphate 1-phosphotransferase subunit alpha 2</fullName>
    </submittedName>
</protein>
<sequence length="291" mass="32935">MWIYLREVHDSQAKACGIPYEKKKKCKRTQQTTEPSTSSSATAVGSGRATTTTVAASAAQAGGTMSVSPPQETNVTFGMLLKDVVYIATNHVYYELLNYLSFNKWVGIVFYGRKSLGGHNVVWRLYEAIKAHYQNIKLTGFLGGSDGLLAQRTLDITNEVLASYKNQGGFDMLSRTKDQILFLTLIDKEHEGEQIGRAVLKNVLDIFVEIGLGQMECYENDFEDFLLKDTTEYYSVKAQSRIFEDSYQDYMIKGVQKHEEVSKVEDDIVLRYQLILLILLNISGKFYFVLF</sequence>
<dbReference type="InterPro" id="IPR016159">
    <property type="entry name" value="Cullin_repeat-like_dom_sf"/>
</dbReference>
<gene>
    <name evidence="3" type="ORF">ZEAMMB73_Zm00001d013450</name>
</gene>
<evidence type="ECO:0000256" key="1">
    <source>
        <dbReference type="ARBA" id="ARBA00006019"/>
    </source>
</evidence>
<dbReference type="SUPFAM" id="SSF53784">
    <property type="entry name" value="Phosphofructokinase"/>
    <property type="match status" value="1"/>
</dbReference>
<feature type="compositionally biased region" description="Low complexity" evidence="2">
    <location>
        <begin position="29"/>
        <end position="48"/>
    </location>
</feature>
<dbReference type="STRING" id="4577.A0A1D6GJM0"/>
<comment type="similarity">
    <text evidence="1">Belongs to the cullin family.</text>
</comment>
<dbReference type="InterPro" id="IPR006936">
    <property type="entry name" value="ALOG_dom"/>
</dbReference>
<dbReference type="InterPro" id="IPR035966">
    <property type="entry name" value="PKF_sf"/>
</dbReference>
<organism evidence="3">
    <name type="scientific">Zea mays</name>
    <name type="common">Maize</name>
    <dbReference type="NCBI Taxonomy" id="4577"/>
    <lineage>
        <taxon>Eukaryota</taxon>
        <taxon>Viridiplantae</taxon>
        <taxon>Streptophyta</taxon>
        <taxon>Embryophyta</taxon>
        <taxon>Tracheophyta</taxon>
        <taxon>Spermatophyta</taxon>
        <taxon>Magnoliopsida</taxon>
        <taxon>Liliopsida</taxon>
        <taxon>Poales</taxon>
        <taxon>Poaceae</taxon>
        <taxon>PACMAD clade</taxon>
        <taxon>Panicoideae</taxon>
        <taxon>Andropogonodae</taxon>
        <taxon>Andropogoneae</taxon>
        <taxon>Tripsacinae</taxon>
        <taxon>Zea</taxon>
    </lineage>
</organism>
<dbReference type="GO" id="GO:0031625">
    <property type="term" value="F:ubiquitin protein ligase binding"/>
    <property type="evidence" value="ECO:0007669"/>
    <property type="project" value="InterPro"/>
</dbReference>
<dbReference type="GO" id="GO:0003872">
    <property type="term" value="F:6-phosphofructokinase activity"/>
    <property type="evidence" value="ECO:0007669"/>
    <property type="project" value="InterPro"/>
</dbReference>
<evidence type="ECO:0000256" key="2">
    <source>
        <dbReference type="SAM" id="MobiDB-lite"/>
    </source>
</evidence>
<dbReference type="SMR" id="A0A1D6GJM0"/>
<dbReference type="GO" id="GO:0006511">
    <property type="term" value="P:ubiquitin-dependent protein catabolic process"/>
    <property type="evidence" value="ECO:0007669"/>
    <property type="project" value="InterPro"/>
</dbReference>
<dbReference type="PANTHER" id="PTHR11932">
    <property type="entry name" value="CULLIN"/>
    <property type="match status" value="1"/>
</dbReference>
<dbReference type="Pfam" id="PF00888">
    <property type="entry name" value="Cullin"/>
    <property type="match status" value="1"/>
</dbReference>
<dbReference type="InterPro" id="IPR001373">
    <property type="entry name" value="Cullin_N"/>
</dbReference>
<reference evidence="3" key="1">
    <citation type="submission" date="2015-12" db="EMBL/GenBank/DDBJ databases">
        <title>Update maize B73 reference genome by single molecule sequencing technologies.</title>
        <authorList>
            <consortium name="Maize Genome Sequencing Project"/>
            <person name="Ware D."/>
        </authorList>
    </citation>
    <scope>NUCLEOTIDE SEQUENCE</scope>
    <source>
        <tissue evidence="3">Seedling</tissue>
    </source>
</reference>
<keyword evidence="3" id="KW-0808">Transferase</keyword>
<feature type="region of interest" description="Disordered" evidence="2">
    <location>
        <begin position="26"/>
        <end position="48"/>
    </location>
</feature>